<comment type="caution">
    <text evidence="4">The sequence shown here is derived from an EMBL/GenBank/DDBJ whole genome shotgun (WGS) entry which is preliminary data.</text>
</comment>
<feature type="domain" description="EAL" evidence="2">
    <location>
        <begin position="1108"/>
        <end position="1362"/>
    </location>
</feature>
<dbReference type="SMART" id="SM00052">
    <property type="entry name" value="EAL"/>
    <property type="match status" value="1"/>
</dbReference>
<dbReference type="OrthoDB" id="9814202at2"/>
<dbReference type="Pfam" id="PF00990">
    <property type="entry name" value="GGDEF"/>
    <property type="match status" value="1"/>
</dbReference>
<dbReference type="SMART" id="SM00267">
    <property type="entry name" value="GGDEF"/>
    <property type="match status" value="1"/>
</dbReference>
<dbReference type="GO" id="GO:0071732">
    <property type="term" value="P:cellular response to nitric oxide"/>
    <property type="evidence" value="ECO:0007669"/>
    <property type="project" value="UniProtKB-ARBA"/>
</dbReference>
<evidence type="ECO:0000313" key="4">
    <source>
        <dbReference type="EMBL" id="TFV46583.1"/>
    </source>
</evidence>
<dbReference type="PROSITE" id="PS50883">
    <property type="entry name" value="EAL"/>
    <property type="match status" value="1"/>
</dbReference>
<dbReference type="SMART" id="SM00065">
    <property type="entry name" value="GAF"/>
    <property type="match status" value="5"/>
</dbReference>
<dbReference type="InterPro" id="IPR035919">
    <property type="entry name" value="EAL_sf"/>
</dbReference>
<dbReference type="InterPro" id="IPR043128">
    <property type="entry name" value="Rev_trsase/Diguanyl_cyclase"/>
</dbReference>
<evidence type="ECO:0000313" key="5">
    <source>
        <dbReference type="Proteomes" id="UP000297966"/>
    </source>
</evidence>
<accession>A0A4Y9LUQ6</accession>
<dbReference type="SUPFAM" id="SSF141868">
    <property type="entry name" value="EAL domain-like"/>
    <property type="match status" value="1"/>
</dbReference>
<dbReference type="FunFam" id="3.20.20.450:FF:000001">
    <property type="entry name" value="Cyclic di-GMP phosphodiesterase yahA"/>
    <property type="match status" value="1"/>
</dbReference>
<dbReference type="EMBL" id="SPQT01000010">
    <property type="protein sequence ID" value="TFV46583.1"/>
    <property type="molecule type" value="Genomic_DNA"/>
</dbReference>
<dbReference type="FunFam" id="3.30.70.270:FF:000001">
    <property type="entry name" value="Diguanylate cyclase domain protein"/>
    <property type="match status" value="1"/>
</dbReference>
<gene>
    <name evidence="4" type="ORF">E4K65_18580</name>
</gene>
<sequence>MAVHKAPGKIRQKCPGAEIVPTTLARTFAALSAINEAILYAKSPDELYQKVCDAGFASGDFLAVAVFLAGPDGRRLCFAAGCGDDIPRLRSIEIITDAGTPEGSGVGGEAFRDQKLCVSNDYLNDPRSLAWREGAARAHIGAAAALPLLCNGKSVGVLYVTRSEAGSLNEQMVSLFERMSANISYALDNFARETARQTGERAMRRLNRMFGAISATNEAILRAKTEQELYQLVCDASVHGGKSLATIVLLRDPDSHWMRPVASTGQNLELVTQARYSIDPENPYGKGISGEVFRTQKAIVEDDLASRTRGTPWEQANVNTGVAACVVAPLIKHGESVGVLLSFVGRSWAKDEEVVALLLRMAENVSFAIENFGREADKARIAAEEERLARMYAALSATNEAILRARSRSELFDLICEATVHGAKFVSTTIFVADHEAELLRVASSYGPHADDLRRYTFATSDKVPEGRGVTGTALRTCQTHVSNDVLADDRIKPWHESARRAGIHSSAALPLLNGNRVEGVFLFNAAERDTFTPEFVELLERLQANVAFALENFDRAEEKARADKQRSRLSGMFEALSATNEAIMRAKTREELFEVACQAAVLGDVFASATIGIMDEKRELVRVVAGKGRLQGRMVGRTCIVSADHPEGQGIIGISVRTRRPSVINDYLNDPRSAHWHAKAIEDGTRAAASFPLMRAGQEPIGILLFLAPEEHTFTPDLVELLGRLAENVSFALDNFDRAEEKARTEVQKERLTRMFAALSATNEAIMRAKSRAELFDLVCLAASNGAKFTSTTIALARADSDQLEIVAAAGPSADTTRNIRLSIDPERPEGRGMSGTAFRTRQPCISNDYLNDDRVRVFHAVVRGDGARSGAAFPLIAHDQAVGVMIYMSTEPGTFTAEFVELLQRLADNVSFAMENFDRADEKNKADERIEYLASHDSLTNLPNRETFNGLLRKAIDAAQHHDHRFAVLFIDLDRFKVINDSLGHEAGDLLLLEVADRLRNALRASDVVARLGGDEFVVILDQCGEIDDVQRIATGLLAALAKPMELAGHECHTTASIGIAMYPANGSDAQTLTKNADMAMYLAKEDGKNGYRFFSNEVKTQSIERLSLESALRRALEREQFSLNYQPKVDMETGQITGVEALLRWTHPDLGSISPAQFIPLAEETGLIVPIGRWVVKEACAQAMAWQRRGLLPVSMAVNLSPRQFADEHLLQDVDEALAASGMSPVLLQLEVTESMMMRNVGRALKVLDAIQSRGIRLAIDDFGTGYSSMSLMKHFPIDTIKIDRSFVRDLPQDSEDQAIAQAIISMGKALGMTVVAEGVENAEQEAFLRTHGCDEMQGFLISKPLPARQMAELLRPMVLPVAPPLQPEPDPVATEAAALRLKRAVV</sequence>
<dbReference type="CDD" id="cd01949">
    <property type="entry name" value="GGDEF"/>
    <property type="match status" value="1"/>
</dbReference>
<keyword evidence="5" id="KW-1185">Reference proteome</keyword>
<dbReference type="PANTHER" id="PTHR46663:SF3">
    <property type="entry name" value="SLL0267 PROTEIN"/>
    <property type="match status" value="1"/>
</dbReference>
<dbReference type="Pfam" id="PF00563">
    <property type="entry name" value="EAL"/>
    <property type="match status" value="1"/>
</dbReference>
<evidence type="ECO:0000259" key="2">
    <source>
        <dbReference type="PROSITE" id="PS50883"/>
    </source>
</evidence>
<dbReference type="InterPro" id="IPR029787">
    <property type="entry name" value="Nucleotide_cyclase"/>
</dbReference>
<protein>
    <submittedName>
        <fullName evidence="4">EAL domain-containing protein</fullName>
    </submittedName>
</protein>
<evidence type="ECO:0000256" key="1">
    <source>
        <dbReference type="ARBA" id="ARBA00051114"/>
    </source>
</evidence>
<evidence type="ECO:0000259" key="3">
    <source>
        <dbReference type="PROSITE" id="PS50887"/>
    </source>
</evidence>
<dbReference type="Gene3D" id="3.20.20.450">
    <property type="entry name" value="EAL domain"/>
    <property type="match status" value="1"/>
</dbReference>
<dbReference type="Gene3D" id="3.30.70.270">
    <property type="match status" value="1"/>
</dbReference>
<dbReference type="InterPro" id="IPR003018">
    <property type="entry name" value="GAF"/>
</dbReference>
<dbReference type="CDD" id="cd01948">
    <property type="entry name" value="EAL"/>
    <property type="match status" value="1"/>
</dbReference>
<dbReference type="SUPFAM" id="SSF55781">
    <property type="entry name" value="GAF domain-like"/>
    <property type="match status" value="5"/>
</dbReference>
<dbReference type="Proteomes" id="UP000297966">
    <property type="component" value="Unassembled WGS sequence"/>
</dbReference>
<comment type="catalytic activity">
    <reaction evidence="1">
        <text>3',3'-c-di-GMP + H2O = 5'-phosphoguanylyl(3'-&gt;5')guanosine + H(+)</text>
        <dbReference type="Rhea" id="RHEA:24902"/>
        <dbReference type="ChEBI" id="CHEBI:15377"/>
        <dbReference type="ChEBI" id="CHEBI:15378"/>
        <dbReference type="ChEBI" id="CHEBI:58754"/>
        <dbReference type="ChEBI" id="CHEBI:58805"/>
        <dbReference type="EC" id="3.1.4.52"/>
    </reaction>
    <physiologicalReaction direction="left-to-right" evidence="1">
        <dbReference type="Rhea" id="RHEA:24903"/>
    </physiologicalReaction>
</comment>
<feature type="domain" description="GGDEF" evidence="3">
    <location>
        <begin position="966"/>
        <end position="1099"/>
    </location>
</feature>
<dbReference type="GO" id="GO:0071111">
    <property type="term" value="F:cyclic-guanylate-specific phosphodiesterase activity"/>
    <property type="evidence" value="ECO:0007669"/>
    <property type="project" value="UniProtKB-EC"/>
</dbReference>
<dbReference type="PANTHER" id="PTHR46663">
    <property type="entry name" value="DIGUANYLATE CYCLASE DGCT-RELATED"/>
    <property type="match status" value="1"/>
</dbReference>
<dbReference type="Gene3D" id="3.30.450.40">
    <property type="match status" value="5"/>
</dbReference>
<name>A0A4Y9LUQ6_9BRAD</name>
<organism evidence="4 5">
    <name type="scientific">Bradyrhizobium niftali</name>
    <dbReference type="NCBI Taxonomy" id="2560055"/>
    <lineage>
        <taxon>Bacteria</taxon>
        <taxon>Pseudomonadati</taxon>
        <taxon>Pseudomonadota</taxon>
        <taxon>Alphaproteobacteria</taxon>
        <taxon>Hyphomicrobiales</taxon>
        <taxon>Nitrobacteraceae</taxon>
        <taxon>Bradyrhizobium</taxon>
    </lineage>
</organism>
<dbReference type="SUPFAM" id="SSF55073">
    <property type="entry name" value="Nucleotide cyclase"/>
    <property type="match status" value="1"/>
</dbReference>
<reference evidence="4 5" key="1">
    <citation type="submission" date="2019-03" db="EMBL/GenBank/DDBJ databases">
        <title>Bradyrhizobium diversity isolated from nodules of Chamaecrista fasciculata.</title>
        <authorList>
            <person name="Klepa M.S."/>
            <person name="Urquiaga M.O."/>
            <person name="Hungria M."/>
            <person name="Delamuta J.R."/>
        </authorList>
    </citation>
    <scope>NUCLEOTIDE SEQUENCE [LARGE SCALE GENOMIC DNA]</scope>
    <source>
        <strain evidence="4 5">CNPSo 3448</strain>
    </source>
</reference>
<dbReference type="InterPro" id="IPR001633">
    <property type="entry name" value="EAL_dom"/>
</dbReference>
<proteinExistence type="predicted"/>
<dbReference type="InterPro" id="IPR052163">
    <property type="entry name" value="DGC-Regulatory_Protein"/>
</dbReference>
<dbReference type="Pfam" id="PF13185">
    <property type="entry name" value="GAF_2"/>
    <property type="match status" value="5"/>
</dbReference>
<dbReference type="PROSITE" id="PS50887">
    <property type="entry name" value="GGDEF"/>
    <property type="match status" value="1"/>
</dbReference>
<dbReference type="NCBIfam" id="TIGR00254">
    <property type="entry name" value="GGDEF"/>
    <property type="match status" value="1"/>
</dbReference>
<dbReference type="InterPro" id="IPR000160">
    <property type="entry name" value="GGDEF_dom"/>
</dbReference>
<dbReference type="InterPro" id="IPR029016">
    <property type="entry name" value="GAF-like_dom_sf"/>
</dbReference>